<accession>A0A2Z2MKB9</accession>
<proteinExistence type="predicted"/>
<evidence type="ECO:0000313" key="2">
    <source>
        <dbReference type="EMBL" id="ASJ08829.1"/>
    </source>
</evidence>
<dbReference type="InterPro" id="IPR021124">
    <property type="entry name" value="CRISPR-assoc_prot_Cas5"/>
</dbReference>
<evidence type="ECO:0000313" key="3">
    <source>
        <dbReference type="Proteomes" id="UP000250125"/>
    </source>
</evidence>
<dbReference type="EMBL" id="CP015103">
    <property type="protein sequence ID" value="ASJ08829.1"/>
    <property type="molecule type" value="Genomic_DNA"/>
</dbReference>
<dbReference type="AlphaFoldDB" id="A0A2Z2MKB9"/>
<name>A0A2Z2MKB9_9EURY</name>
<dbReference type="GO" id="GO:0043571">
    <property type="term" value="P:maintenance of CRISPR repeat elements"/>
    <property type="evidence" value="ECO:0007669"/>
    <property type="project" value="InterPro"/>
</dbReference>
<dbReference type="InterPro" id="IPR013422">
    <property type="entry name" value="CRISPR-assoc_prot_Cas5_N"/>
</dbReference>
<dbReference type="InterPro" id="IPR013337">
    <property type="entry name" value="CRISPR-assoc_prot_Cas5_Tneap"/>
</dbReference>
<dbReference type="Pfam" id="PF09704">
    <property type="entry name" value="Cas_Cas5d"/>
    <property type="match status" value="1"/>
</dbReference>
<dbReference type="Gene3D" id="3.30.70.2660">
    <property type="match status" value="1"/>
</dbReference>
<evidence type="ECO:0000256" key="1">
    <source>
        <dbReference type="ARBA" id="ARBA00023118"/>
    </source>
</evidence>
<protein>
    <recommendedName>
        <fullName evidence="4">Type I-B CRISPR-associated protein Cas5</fullName>
    </recommendedName>
</protein>
<keyword evidence="1" id="KW-0051">Antiviral defense</keyword>
<gene>
    <name evidence="2" type="ORF">A3L11_06170</name>
</gene>
<dbReference type="NCBIfam" id="TIGR02593">
    <property type="entry name" value="CRISPR_cas5"/>
    <property type="match status" value="1"/>
</dbReference>
<sequence>MAEKTLLIELFQPFAQYRNPFTFYYAQTYPLPPKSTIIGMFQNALDDWYGHKRGIETWWNLKVSVHGGFESVFWNYQQLIKATKTGISLVRFKGRPTLWNQDRPLYGYPITSQRSPVIQQELFNGWLYIFLRHEDEDFLEKIKSALENPKKILSLGRSEDVVFVRNVEFVERQKRDRDRFQEIGIIYPTYIKMPLDLLRKKEYPTYSVPIKVVFKNNGQPVRHRAEITKSTFRDANFDPVIYVGAWKYLKLTDKVKIEVYQGPIGEFKIINDEDKNASGWL</sequence>
<organism evidence="2 3">
    <name type="scientific">Thermococcus siculi</name>
    <dbReference type="NCBI Taxonomy" id="72803"/>
    <lineage>
        <taxon>Archaea</taxon>
        <taxon>Methanobacteriati</taxon>
        <taxon>Methanobacteriota</taxon>
        <taxon>Thermococci</taxon>
        <taxon>Thermococcales</taxon>
        <taxon>Thermococcaceae</taxon>
        <taxon>Thermococcus</taxon>
    </lineage>
</organism>
<dbReference type="KEGG" id="tsl:A3L11_06170"/>
<dbReference type="NCBIfam" id="TIGR01895">
    <property type="entry name" value="cas_Cas5t"/>
    <property type="match status" value="1"/>
</dbReference>
<dbReference type="GO" id="GO:0051607">
    <property type="term" value="P:defense response to virus"/>
    <property type="evidence" value="ECO:0007669"/>
    <property type="project" value="UniProtKB-KW"/>
</dbReference>
<reference evidence="2 3" key="1">
    <citation type="submission" date="2016-04" db="EMBL/GenBank/DDBJ databases">
        <title>Complete genome sequence of Thermococcus siculi type strain RG-20.</title>
        <authorList>
            <person name="Oger P.M."/>
        </authorList>
    </citation>
    <scope>NUCLEOTIDE SEQUENCE [LARGE SCALE GENOMIC DNA]</scope>
    <source>
        <strain evidence="2 3">RG-20</strain>
    </source>
</reference>
<keyword evidence="3" id="KW-1185">Reference proteome</keyword>
<evidence type="ECO:0008006" key="4">
    <source>
        <dbReference type="Google" id="ProtNLM"/>
    </source>
</evidence>
<dbReference type="Proteomes" id="UP000250125">
    <property type="component" value="Chromosome"/>
</dbReference>